<keyword evidence="2" id="KW-0805">Transcription regulation</keyword>
<evidence type="ECO:0000256" key="1">
    <source>
        <dbReference type="ARBA" id="ARBA00010466"/>
    </source>
</evidence>
<evidence type="ECO:0000313" key="7">
    <source>
        <dbReference type="EMBL" id="MVB12706.1"/>
    </source>
</evidence>
<evidence type="ECO:0000313" key="8">
    <source>
        <dbReference type="Proteomes" id="UP000469440"/>
    </source>
</evidence>
<dbReference type="Pfam" id="PF04545">
    <property type="entry name" value="Sigma70_r4"/>
    <property type="match status" value="1"/>
</dbReference>
<evidence type="ECO:0000256" key="2">
    <source>
        <dbReference type="ARBA" id="ARBA00023015"/>
    </source>
</evidence>
<dbReference type="RefSeq" id="WP_156991305.1">
    <property type="nucleotide sequence ID" value="NZ_VWXL01000100.1"/>
</dbReference>
<keyword evidence="3" id="KW-0238">DNA-binding</keyword>
<dbReference type="GO" id="GO:0030246">
    <property type="term" value="F:carbohydrate binding"/>
    <property type="evidence" value="ECO:0007669"/>
    <property type="project" value="InterPro"/>
</dbReference>
<dbReference type="InterPro" id="IPR037171">
    <property type="entry name" value="NagB/RpiA_transferase-like"/>
</dbReference>
<keyword evidence="4" id="KW-0804">Transcription</keyword>
<dbReference type="OrthoDB" id="58802at2"/>
<dbReference type="GO" id="GO:0003700">
    <property type="term" value="F:DNA-binding transcription factor activity"/>
    <property type="evidence" value="ECO:0007669"/>
    <property type="project" value="InterPro"/>
</dbReference>
<keyword evidence="8" id="KW-1185">Reference proteome</keyword>
<dbReference type="Proteomes" id="UP000469440">
    <property type="component" value="Unassembled WGS sequence"/>
</dbReference>
<dbReference type="InterPro" id="IPR007630">
    <property type="entry name" value="RNA_pol_sigma70_r4"/>
</dbReference>
<feature type="domain" description="Sugar-binding" evidence="5">
    <location>
        <begin position="59"/>
        <end position="301"/>
    </location>
</feature>
<dbReference type="SUPFAM" id="SSF100950">
    <property type="entry name" value="NagB/RpiA/CoA transferase-like"/>
    <property type="match status" value="1"/>
</dbReference>
<evidence type="ECO:0000256" key="3">
    <source>
        <dbReference type="ARBA" id="ARBA00023125"/>
    </source>
</evidence>
<evidence type="ECO:0000259" key="5">
    <source>
        <dbReference type="Pfam" id="PF04198"/>
    </source>
</evidence>
<dbReference type="Pfam" id="PF04198">
    <property type="entry name" value="Sugar-bind"/>
    <property type="match status" value="1"/>
</dbReference>
<comment type="caution">
    <text evidence="7">The sequence shown here is derived from an EMBL/GenBank/DDBJ whole genome shotgun (WGS) entry which is preliminary data.</text>
</comment>
<comment type="similarity">
    <text evidence="1">Belongs to the SorC transcriptional regulatory family.</text>
</comment>
<name>A0A6N8I3I0_9FIRM</name>
<feature type="domain" description="RNA polymerase sigma-70 region 4" evidence="6">
    <location>
        <begin position="15"/>
        <end position="43"/>
    </location>
</feature>
<reference evidence="7 8" key="1">
    <citation type="submission" date="2019-09" db="EMBL/GenBank/DDBJ databases">
        <title>Genome sequence of Clostridium sp. EA1.</title>
        <authorList>
            <person name="Poehlein A."/>
            <person name="Bengelsdorf F.R."/>
            <person name="Daniel R."/>
        </authorList>
    </citation>
    <scope>NUCLEOTIDE SEQUENCE [LARGE SCALE GENOMIC DNA]</scope>
    <source>
        <strain evidence="7 8">EA1</strain>
    </source>
</reference>
<dbReference type="InterPro" id="IPR007324">
    <property type="entry name" value="Sugar-bd_dom_put"/>
</dbReference>
<accession>A0A6N8I3I0</accession>
<dbReference type="Gene3D" id="3.40.50.1360">
    <property type="match status" value="1"/>
</dbReference>
<dbReference type="EMBL" id="VWXL01000100">
    <property type="protein sequence ID" value="MVB12706.1"/>
    <property type="molecule type" value="Genomic_DNA"/>
</dbReference>
<dbReference type="Gene3D" id="1.10.10.10">
    <property type="entry name" value="Winged helix-like DNA-binding domain superfamily/Winged helix DNA-binding domain"/>
    <property type="match status" value="1"/>
</dbReference>
<sequence>MDYEEILAVKTAWYYYMENMTQQQISEKLGVSRIRVMKILEKAKKDGIIQFKIRQDGEQHMQVERQLADKWGLKDTFVVPTPHMGENLNETIAKAAAMYISHRISENCFINMGYGDTLSKILNHLATMNEFTVSVVSLTGGVSYYLPNAQSHTFNAKLYLIPTPLLVSSKEMVSAMREEPSVREIFRMVRLASMTLVGIGGMGDDATVLENGILSKSDFLYLSMKGAVGDVLSHFIDKDGVPVQTHVEDRLISTSLKTLRELDNVVGVAAGASKVDAIRAALRGKYIDILITDEETALRLIEEDNSV</sequence>
<dbReference type="GO" id="GO:0006352">
    <property type="term" value="P:DNA-templated transcription initiation"/>
    <property type="evidence" value="ECO:0007669"/>
    <property type="project" value="InterPro"/>
</dbReference>
<organism evidence="7 8">
    <name type="scientific">Caproicibacter fermentans</name>
    <dbReference type="NCBI Taxonomy" id="2576756"/>
    <lineage>
        <taxon>Bacteria</taxon>
        <taxon>Bacillati</taxon>
        <taxon>Bacillota</taxon>
        <taxon>Clostridia</taxon>
        <taxon>Eubacteriales</taxon>
        <taxon>Acutalibacteraceae</taxon>
        <taxon>Caproicibacter</taxon>
    </lineage>
</organism>
<dbReference type="InterPro" id="IPR051054">
    <property type="entry name" value="SorC_transcr_regulators"/>
</dbReference>
<evidence type="ECO:0000259" key="6">
    <source>
        <dbReference type="Pfam" id="PF04545"/>
    </source>
</evidence>
<dbReference type="InterPro" id="IPR036388">
    <property type="entry name" value="WH-like_DNA-bd_sf"/>
</dbReference>
<evidence type="ECO:0000256" key="4">
    <source>
        <dbReference type="ARBA" id="ARBA00023163"/>
    </source>
</evidence>
<dbReference type="AlphaFoldDB" id="A0A6N8I3I0"/>
<proteinExistence type="inferred from homology"/>
<dbReference type="PANTHER" id="PTHR34294">
    <property type="entry name" value="TRANSCRIPTIONAL REGULATOR-RELATED"/>
    <property type="match status" value="1"/>
</dbReference>
<protein>
    <submittedName>
        <fullName evidence="7">Transcriptional regulator LsrR</fullName>
    </submittedName>
</protein>
<gene>
    <name evidence="7" type="primary">lsrR</name>
    <name evidence="7" type="ORF">CAFE_34480</name>
</gene>
<dbReference type="GO" id="GO:0003677">
    <property type="term" value="F:DNA binding"/>
    <property type="evidence" value="ECO:0007669"/>
    <property type="project" value="UniProtKB-KW"/>
</dbReference>
<dbReference type="PANTHER" id="PTHR34294:SF1">
    <property type="entry name" value="TRANSCRIPTIONAL REGULATOR LSRR"/>
    <property type="match status" value="1"/>
</dbReference>